<sequence>MLRSERKTEMNKSIKKGFIGLLLLSVVLSGCQKTPAPAESNQPRTDVQDKVTGSREEIAKVYVETLGAGDFDKLLQGFAYDEQMQKASSQLQASLEPSLKQLGALKEIQTANEIQQGGYIIVQVPVLFENQNLCVNVVFDDQDQIAGVNFSEYVEPSNVAALTLPEGAAEQELTLTMRDGKDLPATLTLPQGDQPAPVIILVHGSGPNDRNETLYGNTVFQDIAYRLAEQGIATVRYDKRTFVYGAECAGDTQFTVEQETIQDAADIVGLIAKQPEIDSSAIYVLGHSLGGLCMPRIAAETPEAAGYIMMAAPVTDLASLMRMQYEHLAQFMNTDQEKASMEAMMAELDKLQQLDSLPEDEAVVGAYPAYWKDLLSYDPVKTAETITKPVLVLQGEEDYQVPLQEFETWKAAYGEKANWTFHSYSGLSHLMMPGDFDANPNTYYMQKAVVDPRVTDDIAAFIHAQK</sequence>
<dbReference type="AlphaFoldDB" id="A0A412G3D9"/>
<dbReference type="InterPro" id="IPR024981">
    <property type="entry name" value="DUF3887"/>
</dbReference>
<gene>
    <name evidence="3" type="ORF">DWY25_06285</name>
</gene>
<evidence type="ECO:0000313" key="4">
    <source>
        <dbReference type="Proteomes" id="UP000284178"/>
    </source>
</evidence>
<accession>A0A412G3D9</accession>
<dbReference type="Pfam" id="PF12146">
    <property type="entry name" value="Hydrolase_4"/>
    <property type="match status" value="1"/>
</dbReference>
<name>A0A412G3D9_9FIRM</name>
<dbReference type="PROSITE" id="PS51257">
    <property type="entry name" value="PROKAR_LIPOPROTEIN"/>
    <property type="match status" value="1"/>
</dbReference>
<dbReference type="EMBL" id="QRUP01000006">
    <property type="protein sequence ID" value="RGR75027.1"/>
    <property type="molecule type" value="Genomic_DNA"/>
</dbReference>
<protein>
    <submittedName>
        <fullName evidence="3">Alpha/beta fold hydrolase</fullName>
    </submittedName>
</protein>
<proteinExistence type="predicted"/>
<dbReference type="InterPro" id="IPR029058">
    <property type="entry name" value="AB_hydrolase_fold"/>
</dbReference>
<comment type="caution">
    <text evidence="3">The sequence shown here is derived from an EMBL/GenBank/DDBJ whole genome shotgun (WGS) entry which is preliminary data.</text>
</comment>
<dbReference type="Proteomes" id="UP000284178">
    <property type="component" value="Unassembled WGS sequence"/>
</dbReference>
<dbReference type="InterPro" id="IPR022742">
    <property type="entry name" value="Hydrolase_4"/>
</dbReference>
<dbReference type="PANTHER" id="PTHR43265:SF1">
    <property type="entry name" value="ESTERASE ESTD"/>
    <property type="match status" value="1"/>
</dbReference>
<evidence type="ECO:0000259" key="2">
    <source>
        <dbReference type="Pfam" id="PF13026"/>
    </source>
</evidence>
<dbReference type="Gene3D" id="3.10.450.590">
    <property type="match status" value="1"/>
</dbReference>
<dbReference type="Gene3D" id="3.40.50.1820">
    <property type="entry name" value="alpha/beta hydrolase"/>
    <property type="match status" value="1"/>
</dbReference>
<feature type="domain" description="DUF3887" evidence="2">
    <location>
        <begin position="60"/>
        <end position="147"/>
    </location>
</feature>
<evidence type="ECO:0000259" key="1">
    <source>
        <dbReference type="Pfam" id="PF12146"/>
    </source>
</evidence>
<dbReference type="InterPro" id="IPR053145">
    <property type="entry name" value="AB_hydrolase_Est10"/>
</dbReference>
<keyword evidence="4" id="KW-1185">Reference proteome</keyword>
<reference evidence="3 4" key="1">
    <citation type="submission" date="2018-08" db="EMBL/GenBank/DDBJ databases">
        <title>A genome reference for cultivated species of the human gut microbiota.</title>
        <authorList>
            <person name="Zou Y."/>
            <person name="Xue W."/>
            <person name="Luo G."/>
        </authorList>
    </citation>
    <scope>NUCLEOTIDE SEQUENCE [LARGE SCALE GENOMIC DNA]</scope>
    <source>
        <strain evidence="3 4">AF24-29</strain>
    </source>
</reference>
<evidence type="ECO:0000313" key="3">
    <source>
        <dbReference type="EMBL" id="RGR75027.1"/>
    </source>
</evidence>
<dbReference type="GO" id="GO:0052689">
    <property type="term" value="F:carboxylic ester hydrolase activity"/>
    <property type="evidence" value="ECO:0007669"/>
    <property type="project" value="TreeGrafter"/>
</dbReference>
<dbReference type="SUPFAM" id="SSF53474">
    <property type="entry name" value="alpha/beta-Hydrolases"/>
    <property type="match status" value="1"/>
</dbReference>
<organism evidence="3 4">
    <name type="scientific">Holdemania filiformis</name>
    <dbReference type="NCBI Taxonomy" id="61171"/>
    <lineage>
        <taxon>Bacteria</taxon>
        <taxon>Bacillati</taxon>
        <taxon>Bacillota</taxon>
        <taxon>Erysipelotrichia</taxon>
        <taxon>Erysipelotrichales</taxon>
        <taxon>Erysipelotrichaceae</taxon>
        <taxon>Holdemania</taxon>
    </lineage>
</organism>
<dbReference type="PANTHER" id="PTHR43265">
    <property type="entry name" value="ESTERASE ESTD"/>
    <property type="match status" value="1"/>
</dbReference>
<dbReference type="Pfam" id="PF13026">
    <property type="entry name" value="DUF3887"/>
    <property type="match status" value="1"/>
</dbReference>
<feature type="domain" description="Serine aminopeptidase S33" evidence="1">
    <location>
        <begin position="218"/>
        <end position="432"/>
    </location>
</feature>
<keyword evidence="3" id="KW-0378">Hydrolase</keyword>